<dbReference type="InterPro" id="IPR027588">
    <property type="entry name" value="XXXCH_dom_fam"/>
</dbReference>
<organism evidence="2 3">
    <name type="scientific">Candidatus Scalindua japonica</name>
    <dbReference type="NCBI Taxonomy" id="1284222"/>
    <lineage>
        <taxon>Bacteria</taxon>
        <taxon>Pseudomonadati</taxon>
        <taxon>Planctomycetota</taxon>
        <taxon>Candidatus Brocadiia</taxon>
        <taxon>Candidatus Brocadiales</taxon>
        <taxon>Candidatus Scalinduaceae</taxon>
        <taxon>Candidatus Scalindua</taxon>
    </lineage>
</organism>
<dbReference type="GO" id="GO:0004177">
    <property type="term" value="F:aminopeptidase activity"/>
    <property type="evidence" value="ECO:0007669"/>
    <property type="project" value="UniProtKB-KW"/>
</dbReference>
<accession>A0A286TVR7</accession>
<name>A0A286TVR7_9BACT</name>
<comment type="caution">
    <text evidence="2">The sequence shown here is derived from an EMBL/GenBank/DDBJ whole genome shotgun (WGS) entry which is preliminary data.</text>
</comment>
<dbReference type="Proteomes" id="UP000218542">
    <property type="component" value="Unassembled WGS sequence"/>
</dbReference>
<keyword evidence="2" id="KW-0378">Hydrolase</keyword>
<reference evidence="3" key="1">
    <citation type="journal article" date="2017" name="Environ. Microbiol. Rep.">
        <title>Genetic Diversity of Marine Anaerobic Ammonium-Oxidizing Bacteria as Revealed by Genomic and Proteomic Analyses of 'Candidatus Scalindua japonica'.</title>
        <authorList>
            <person name="Oshiki M."/>
            <person name="Mizuto K."/>
            <person name="Kimura Z."/>
            <person name="Kindaichi T."/>
            <person name="Satoh H."/>
            <person name="Okabe S."/>
        </authorList>
    </citation>
    <scope>NUCLEOTIDE SEQUENCE [LARGE SCALE GENOMIC DNA]</scope>
    <source>
        <strain evidence="3">husup-a2</strain>
    </source>
</reference>
<proteinExistence type="predicted"/>
<keyword evidence="2" id="KW-0031">Aminopeptidase</keyword>
<sequence>MSDSNKQKQEFCLSAKETATKLRTLANELESGVVAIGRDKFSIADNTEVKISLKAKGDTFSSKLKFKIINSLSSIEEDARKADNNGESTSSTESGVEGYKDLKKRMSLDFKAIKKSCIQEQTLPELDMVERFYQDSKKMCSYPDKGEEFYETFLKQASYFYEAYKSSDSKAMISAIESLAQIRSDCHKKHK</sequence>
<dbReference type="EMBL" id="BAOS01000005">
    <property type="protein sequence ID" value="GAX59972.1"/>
    <property type="molecule type" value="Genomic_DNA"/>
</dbReference>
<feature type="region of interest" description="Disordered" evidence="1">
    <location>
        <begin position="78"/>
        <end position="97"/>
    </location>
</feature>
<keyword evidence="3" id="KW-1185">Reference proteome</keyword>
<gene>
    <name evidence="2" type="ORF">SCALIN_C05_0057</name>
</gene>
<protein>
    <submittedName>
        <fullName evidence="2">Leucyl aminopeptidase</fullName>
    </submittedName>
</protein>
<keyword evidence="2" id="KW-0645">Protease</keyword>
<feature type="compositionally biased region" description="Low complexity" evidence="1">
    <location>
        <begin position="85"/>
        <end position="95"/>
    </location>
</feature>
<evidence type="ECO:0000313" key="3">
    <source>
        <dbReference type="Proteomes" id="UP000218542"/>
    </source>
</evidence>
<evidence type="ECO:0000313" key="2">
    <source>
        <dbReference type="EMBL" id="GAX59972.1"/>
    </source>
</evidence>
<dbReference type="NCBIfam" id="TIGR04358">
    <property type="entry name" value="XXXCH_domain"/>
    <property type="match status" value="1"/>
</dbReference>
<evidence type="ECO:0000256" key="1">
    <source>
        <dbReference type="SAM" id="MobiDB-lite"/>
    </source>
</evidence>
<dbReference type="AlphaFoldDB" id="A0A286TVR7"/>